<comment type="caution">
    <text evidence="2">The sequence shown here is derived from an EMBL/GenBank/DDBJ whole genome shotgun (WGS) entry which is preliminary data.</text>
</comment>
<gene>
    <name evidence="2" type="ORF">LCGC14_1627920</name>
</gene>
<feature type="domain" description="DNA circulation N-terminal" evidence="1">
    <location>
        <begin position="24"/>
        <end position="105"/>
    </location>
</feature>
<protein>
    <recommendedName>
        <fullName evidence="1">DNA circulation N-terminal domain-containing protein</fullName>
    </recommendedName>
</protein>
<evidence type="ECO:0000259" key="1">
    <source>
        <dbReference type="Pfam" id="PF07157"/>
    </source>
</evidence>
<dbReference type="InterPro" id="IPR009826">
    <property type="entry name" value="DNA_circ_N"/>
</dbReference>
<proteinExistence type="predicted"/>
<accession>A0A0F9I3H9</accession>
<sequence>MAIPAWVNRLRAGSFTSPGGIVSNFKMDIATRIGGKKASIHEILNKDEAIPQDQGNRSQAFPIEAYFTDGDGDIEADAFYNSLRERYTASNPGILKHPRWGDINVMPFEFQQVETLVTGAGVFRVPVEFREIPPQLFPSPESIDQSDIVAD</sequence>
<dbReference type="EMBL" id="LAZR01013390">
    <property type="protein sequence ID" value="KKM22181.1"/>
    <property type="molecule type" value="Genomic_DNA"/>
</dbReference>
<dbReference type="Pfam" id="PF07157">
    <property type="entry name" value="DNA_circ_N"/>
    <property type="match status" value="1"/>
</dbReference>
<feature type="non-terminal residue" evidence="2">
    <location>
        <position position="151"/>
    </location>
</feature>
<organism evidence="2">
    <name type="scientific">marine sediment metagenome</name>
    <dbReference type="NCBI Taxonomy" id="412755"/>
    <lineage>
        <taxon>unclassified sequences</taxon>
        <taxon>metagenomes</taxon>
        <taxon>ecological metagenomes</taxon>
    </lineage>
</organism>
<name>A0A0F9I3H9_9ZZZZ</name>
<dbReference type="AlphaFoldDB" id="A0A0F9I3H9"/>
<evidence type="ECO:0000313" key="2">
    <source>
        <dbReference type="EMBL" id="KKM22181.1"/>
    </source>
</evidence>
<reference evidence="2" key="1">
    <citation type="journal article" date="2015" name="Nature">
        <title>Complex archaea that bridge the gap between prokaryotes and eukaryotes.</title>
        <authorList>
            <person name="Spang A."/>
            <person name="Saw J.H."/>
            <person name="Jorgensen S.L."/>
            <person name="Zaremba-Niedzwiedzka K."/>
            <person name="Martijn J."/>
            <person name="Lind A.E."/>
            <person name="van Eijk R."/>
            <person name="Schleper C."/>
            <person name="Guy L."/>
            <person name="Ettema T.J."/>
        </authorList>
    </citation>
    <scope>NUCLEOTIDE SEQUENCE</scope>
</reference>